<dbReference type="RefSeq" id="WP_377306827.1">
    <property type="nucleotide sequence ID" value="NZ_JBHSMK010000010.1"/>
</dbReference>
<evidence type="ECO:0000313" key="3">
    <source>
        <dbReference type="Proteomes" id="UP001596013"/>
    </source>
</evidence>
<sequence>MVERRWRSGLYLALAGAAGFAVGWLVFHLPEAACGPLRSELAAQWIAAGATLWAVLVAISASKRATQTALHLKTVEEVAEAKKLESMRLRLSVIFRGELYLLGGTYAHFREQIRETAASGNLRNLQHLLINGFPEQGLFLMEKFANDFYAFDADVGGRLAMALWRWKTYVQRPSAKDIHPSALVTAANSLFGSLGCAIHDLRTAHAALASYIPPNSAVGEDEAWFSNTEREYLPT</sequence>
<keyword evidence="1" id="KW-0812">Transmembrane</keyword>
<keyword evidence="1" id="KW-1133">Transmembrane helix</keyword>
<keyword evidence="1" id="KW-0472">Membrane</keyword>
<reference evidence="3" key="1">
    <citation type="journal article" date="2019" name="Int. J. Syst. Evol. Microbiol.">
        <title>The Global Catalogue of Microorganisms (GCM) 10K type strain sequencing project: providing services to taxonomists for standard genome sequencing and annotation.</title>
        <authorList>
            <consortium name="The Broad Institute Genomics Platform"/>
            <consortium name="The Broad Institute Genome Sequencing Center for Infectious Disease"/>
            <person name="Wu L."/>
            <person name="Ma J."/>
        </authorList>
    </citation>
    <scope>NUCLEOTIDE SEQUENCE [LARGE SCALE GENOMIC DNA]</scope>
    <source>
        <strain evidence="3">JCM 17130</strain>
    </source>
</reference>
<keyword evidence="3" id="KW-1185">Reference proteome</keyword>
<evidence type="ECO:0000313" key="2">
    <source>
        <dbReference type="EMBL" id="MFC5438216.1"/>
    </source>
</evidence>
<feature type="transmembrane region" description="Helical" evidence="1">
    <location>
        <begin position="41"/>
        <end position="61"/>
    </location>
</feature>
<dbReference type="Proteomes" id="UP001596013">
    <property type="component" value="Unassembled WGS sequence"/>
</dbReference>
<proteinExistence type="predicted"/>
<protein>
    <recommendedName>
        <fullName evidence="4">DUF4760 domain-containing protein</fullName>
    </recommendedName>
</protein>
<evidence type="ECO:0000256" key="1">
    <source>
        <dbReference type="SAM" id="Phobius"/>
    </source>
</evidence>
<comment type="caution">
    <text evidence="2">The sequence shown here is derived from an EMBL/GenBank/DDBJ whole genome shotgun (WGS) entry which is preliminary data.</text>
</comment>
<dbReference type="EMBL" id="JBHSMK010000010">
    <property type="protein sequence ID" value="MFC5438216.1"/>
    <property type="molecule type" value="Genomic_DNA"/>
</dbReference>
<name>A0ABW0JRD3_9GAMM</name>
<organism evidence="2 3">
    <name type="scientific">Rhodanobacter umsongensis</name>
    <dbReference type="NCBI Taxonomy" id="633153"/>
    <lineage>
        <taxon>Bacteria</taxon>
        <taxon>Pseudomonadati</taxon>
        <taxon>Pseudomonadota</taxon>
        <taxon>Gammaproteobacteria</taxon>
        <taxon>Lysobacterales</taxon>
        <taxon>Rhodanobacteraceae</taxon>
        <taxon>Rhodanobacter</taxon>
    </lineage>
</organism>
<accession>A0ABW0JRD3</accession>
<gene>
    <name evidence="2" type="ORF">ACFPME_16770</name>
</gene>
<evidence type="ECO:0008006" key="4">
    <source>
        <dbReference type="Google" id="ProtNLM"/>
    </source>
</evidence>
<feature type="transmembrane region" description="Helical" evidence="1">
    <location>
        <begin position="9"/>
        <end position="29"/>
    </location>
</feature>